<feature type="compositionally biased region" description="Low complexity" evidence="1">
    <location>
        <begin position="100"/>
        <end position="124"/>
    </location>
</feature>
<evidence type="ECO:0000256" key="2">
    <source>
        <dbReference type="SAM" id="SignalP"/>
    </source>
</evidence>
<accession>A0A1A9WED9</accession>
<dbReference type="Proteomes" id="UP000091820">
    <property type="component" value="Unassembled WGS sequence"/>
</dbReference>
<dbReference type="EnsemblMetazoa" id="GBRI016473-RA">
    <property type="protein sequence ID" value="GBRI016473-PA"/>
    <property type="gene ID" value="GBRI016473"/>
</dbReference>
<feature type="signal peptide" evidence="2">
    <location>
        <begin position="1"/>
        <end position="16"/>
    </location>
</feature>
<feature type="compositionally biased region" description="Pro residues" evidence="1">
    <location>
        <begin position="131"/>
        <end position="150"/>
    </location>
</feature>
<sequence length="150" mass="15371">MKFWLALILLAVSAHAAIATFLPLIKLLESVGLDVGLGGKVDVGLGPARAGIGKSVNLHAGGYPQRNVIVMPVRAPVTPEPCANAPVAPELCAPAPVAPEPRAYAPAAPEPRAYAPAVPEPRAYTPEGPEPRAPAPAAPEPRAPAPAPWQ</sequence>
<protein>
    <recommendedName>
        <fullName evidence="5">DUF4794 domain-containing protein</fullName>
    </recommendedName>
</protein>
<feature type="region of interest" description="Disordered" evidence="1">
    <location>
        <begin position="99"/>
        <end position="150"/>
    </location>
</feature>
<organism evidence="3 4">
    <name type="scientific">Glossina brevipalpis</name>
    <dbReference type="NCBI Taxonomy" id="37001"/>
    <lineage>
        <taxon>Eukaryota</taxon>
        <taxon>Metazoa</taxon>
        <taxon>Ecdysozoa</taxon>
        <taxon>Arthropoda</taxon>
        <taxon>Hexapoda</taxon>
        <taxon>Insecta</taxon>
        <taxon>Pterygota</taxon>
        <taxon>Neoptera</taxon>
        <taxon>Endopterygota</taxon>
        <taxon>Diptera</taxon>
        <taxon>Brachycera</taxon>
        <taxon>Muscomorpha</taxon>
        <taxon>Hippoboscoidea</taxon>
        <taxon>Glossinidae</taxon>
        <taxon>Glossina</taxon>
    </lineage>
</organism>
<proteinExistence type="predicted"/>
<reference evidence="3" key="2">
    <citation type="submission" date="2020-05" db="UniProtKB">
        <authorList>
            <consortium name="EnsemblMetazoa"/>
        </authorList>
    </citation>
    <scope>IDENTIFICATION</scope>
    <source>
        <strain evidence="3">IAEA</strain>
    </source>
</reference>
<name>A0A1A9WED9_9MUSC</name>
<evidence type="ECO:0000256" key="1">
    <source>
        <dbReference type="SAM" id="MobiDB-lite"/>
    </source>
</evidence>
<evidence type="ECO:0000313" key="4">
    <source>
        <dbReference type="Proteomes" id="UP000091820"/>
    </source>
</evidence>
<evidence type="ECO:0000313" key="3">
    <source>
        <dbReference type="EnsemblMetazoa" id="GBRI016473-PA"/>
    </source>
</evidence>
<dbReference type="AlphaFoldDB" id="A0A1A9WED9"/>
<reference evidence="4" key="1">
    <citation type="submission" date="2014-03" db="EMBL/GenBank/DDBJ databases">
        <authorList>
            <person name="Aksoy S."/>
            <person name="Warren W."/>
            <person name="Wilson R.K."/>
        </authorList>
    </citation>
    <scope>NUCLEOTIDE SEQUENCE [LARGE SCALE GENOMIC DNA]</scope>
    <source>
        <strain evidence="4">IAEA</strain>
    </source>
</reference>
<keyword evidence="4" id="KW-1185">Reference proteome</keyword>
<feature type="chain" id="PRO_5008400279" description="DUF4794 domain-containing protein" evidence="2">
    <location>
        <begin position="17"/>
        <end position="150"/>
    </location>
</feature>
<keyword evidence="2" id="KW-0732">Signal</keyword>
<evidence type="ECO:0008006" key="5">
    <source>
        <dbReference type="Google" id="ProtNLM"/>
    </source>
</evidence>
<dbReference type="VEuPathDB" id="VectorBase:GBRI016473"/>